<keyword evidence="2 4" id="KW-0732">Signal</keyword>
<accession>A0ABT7PM05</accession>
<dbReference type="InterPro" id="IPR050261">
    <property type="entry name" value="FrsA_esterase"/>
</dbReference>
<feature type="domain" description="4-O-methyl-glucuronoyl methylesterase-like" evidence="5">
    <location>
        <begin position="203"/>
        <end position="257"/>
    </location>
</feature>
<sequence>MRTLLTRTAIIACGVLSMAFGNPSGLSAQETSSGKQGFDQATESDVTLCQGYWQTEREAREQLKRFARTYDNAEQWQRRADKIRTQILRGMRLDPLPRRTPLNATISNKRSYEGYTVESVAFESRPGFLVYGSLYRPIDGPDLQAGILCPHGHARGPRGGRLRPDHQQRCATLARMGATVLSYDMVGFGDSEFLGWSHDHPQVMALQTWSSIRAIDFLESLGNVDSERLAVTGASGGGTQSFLLTAIDERIDVSVPVVMVSAHFFGGCDCESGKPIHKTPSLETNNVEIAACCAPRPTLLVSVGGDWTKNTPDVEYPYLRKVYRLFDKESLVENQHFPDEDHGYELPKRQAMYPFLVKHLKLDAKGVIDPTSGRFDESANTIETIETMRVFASAEQLPKGALKPGSKITF</sequence>
<proteinExistence type="predicted"/>
<dbReference type="Gene3D" id="3.40.50.1820">
    <property type="entry name" value="alpha/beta hydrolase"/>
    <property type="match status" value="1"/>
</dbReference>
<protein>
    <recommendedName>
        <fullName evidence="5">4-O-methyl-glucuronoyl methylesterase-like domain-containing protein</fullName>
    </recommendedName>
</protein>
<dbReference type="PANTHER" id="PTHR22946">
    <property type="entry name" value="DIENELACTONE HYDROLASE DOMAIN-CONTAINING PROTEIN-RELATED"/>
    <property type="match status" value="1"/>
</dbReference>
<evidence type="ECO:0000313" key="7">
    <source>
        <dbReference type="Proteomes" id="UP001239462"/>
    </source>
</evidence>
<dbReference type="InterPro" id="IPR029058">
    <property type="entry name" value="AB_hydrolase_fold"/>
</dbReference>
<dbReference type="EMBL" id="JASZZN010000014">
    <property type="protein sequence ID" value="MDM4017544.1"/>
    <property type="molecule type" value="Genomic_DNA"/>
</dbReference>
<evidence type="ECO:0000313" key="6">
    <source>
        <dbReference type="EMBL" id="MDM4017544.1"/>
    </source>
</evidence>
<evidence type="ECO:0000256" key="1">
    <source>
        <dbReference type="ARBA" id="ARBA00022487"/>
    </source>
</evidence>
<dbReference type="InterPro" id="IPR054579">
    <property type="entry name" value="GCE-like_dom"/>
</dbReference>
<keyword evidence="1" id="KW-0719">Serine esterase</keyword>
<evidence type="ECO:0000259" key="5">
    <source>
        <dbReference type="Pfam" id="PF22244"/>
    </source>
</evidence>
<feature type="signal peptide" evidence="4">
    <location>
        <begin position="1"/>
        <end position="28"/>
    </location>
</feature>
<dbReference type="Proteomes" id="UP001239462">
    <property type="component" value="Unassembled WGS sequence"/>
</dbReference>
<evidence type="ECO:0000256" key="3">
    <source>
        <dbReference type="ARBA" id="ARBA00022801"/>
    </source>
</evidence>
<keyword evidence="7" id="KW-1185">Reference proteome</keyword>
<name>A0ABT7PM05_9BACT</name>
<dbReference type="PANTHER" id="PTHR22946:SF8">
    <property type="entry name" value="ACETYL XYLAN ESTERASE DOMAIN-CONTAINING PROTEIN"/>
    <property type="match status" value="1"/>
</dbReference>
<evidence type="ECO:0000256" key="4">
    <source>
        <dbReference type="SAM" id="SignalP"/>
    </source>
</evidence>
<evidence type="ECO:0000256" key="2">
    <source>
        <dbReference type="ARBA" id="ARBA00022729"/>
    </source>
</evidence>
<reference evidence="6 7" key="1">
    <citation type="submission" date="2023-06" db="EMBL/GenBank/DDBJ databases">
        <title>Roseiconus lacunae JC819 isolated from Gulf of Mannar region, Tamil Nadu.</title>
        <authorList>
            <person name="Pk S."/>
            <person name="Ch S."/>
            <person name="Ch V.R."/>
        </authorList>
    </citation>
    <scope>NUCLEOTIDE SEQUENCE [LARGE SCALE GENOMIC DNA]</scope>
    <source>
        <strain evidence="6 7">JC819</strain>
    </source>
</reference>
<dbReference type="RefSeq" id="WP_289165028.1">
    <property type="nucleotide sequence ID" value="NZ_JASZZN010000014.1"/>
</dbReference>
<feature type="chain" id="PRO_5046272690" description="4-O-methyl-glucuronoyl methylesterase-like domain-containing protein" evidence="4">
    <location>
        <begin position="29"/>
        <end position="410"/>
    </location>
</feature>
<dbReference type="Pfam" id="PF22244">
    <property type="entry name" value="GCE_fung"/>
    <property type="match status" value="1"/>
</dbReference>
<organism evidence="6 7">
    <name type="scientific">Roseiconus lacunae</name>
    <dbReference type="NCBI Taxonomy" id="2605694"/>
    <lineage>
        <taxon>Bacteria</taxon>
        <taxon>Pseudomonadati</taxon>
        <taxon>Planctomycetota</taxon>
        <taxon>Planctomycetia</taxon>
        <taxon>Pirellulales</taxon>
        <taxon>Pirellulaceae</taxon>
        <taxon>Roseiconus</taxon>
    </lineage>
</organism>
<dbReference type="SUPFAM" id="SSF53474">
    <property type="entry name" value="alpha/beta-Hydrolases"/>
    <property type="match status" value="1"/>
</dbReference>
<keyword evidence="3" id="KW-0378">Hydrolase</keyword>
<gene>
    <name evidence="6" type="ORF">QTN89_18995</name>
</gene>
<comment type="caution">
    <text evidence="6">The sequence shown here is derived from an EMBL/GenBank/DDBJ whole genome shotgun (WGS) entry which is preliminary data.</text>
</comment>